<name>A0AAN7SVK0_9EURO</name>
<feature type="region of interest" description="Disordered" evidence="1">
    <location>
        <begin position="123"/>
        <end position="143"/>
    </location>
</feature>
<reference evidence="2 3" key="1">
    <citation type="submission" date="2023-08" db="EMBL/GenBank/DDBJ databases">
        <title>Black Yeasts Isolated from many extreme environments.</title>
        <authorList>
            <person name="Coleine C."/>
            <person name="Stajich J.E."/>
            <person name="Selbmann L."/>
        </authorList>
    </citation>
    <scope>NUCLEOTIDE SEQUENCE [LARGE SCALE GENOMIC DNA]</scope>
    <source>
        <strain evidence="2 3">CCFEE 5910</strain>
    </source>
</reference>
<dbReference type="AlphaFoldDB" id="A0AAN7SVK0"/>
<keyword evidence="3" id="KW-1185">Reference proteome</keyword>
<dbReference type="Proteomes" id="UP001309876">
    <property type="component" value="Unassembled WGS sequence"/>
</dbReference>
<dbReference type="EMBL" id="JAVRRJ010000007">
    <property type="protein sequence ID" value="KAK5082768.1"/>
    <property type="molecule type" value="Genomic_DNA"/>
</dbReference>
<accession>A0AAN7SVK0</accession>
<protein>
    <submittedName>
        <fullName evidence="2">Uncharacterized protein</fullName>
    </submittedName>
</protein>
<sequence>MAGYGQVARRAEYERAQLGLPLALQRASTMRLNHALIDARRASVNVTVHNELRGYPARYAVYDINNLGYPCGTREVYLPAAKANPPPVHEQWRHTSAHLYEPFFCGADLPPLMFRLEPHHDNFRDENGNDHPVPDSYDQETRRPIKNGRGAHLRYFSFLPRYIAYGVDGSLLDFWFKLDPRLEMNDILMRMEPSVHFVPGRIATKGKVRNALRMRRDRNFRDRIGLARWGDSRLYPGEGDVKALDKLDSLQICLNTTMIVDMPGRRLLKPSFFDKACRHFRGYIDSGLPLDYFLQDAPDSAVPSRKMLATLELRARMQHLAVLKGVGGTLEDNWIYLNKIEDWPPWWNDKAKGTKQAEGRKIHEIDNLTHKEWAFLGYGDHARGGWRERQQTRGNVI</sequence>
<evidence type="ECO:0000313" key="2">
    <source>
        <dbReference type="EMBL" id="KAK5082768.1"/>
    </source>
</evidence>
<organism evidence="2 3">
    <name type="scientific">Lithohypha guttulata</name>
    <dbReference type="NCBI Taxonomy" id="1690604"/>
    <lineage>
        <taxon>Eukaryota</taxon>
        <taxon>Fungi</taxon>
        <taxon>Dikarya</taxon>
        <taxon>Ascomycota</taxon>
        <taxon>Pezizomycotina</taxon>
        <taxon>Eurotiomycetes</taxon>
        <taxon>Chaetothyriomycetidae</taxon>
        <taxon>Chaetothyriales</taxon>
        <taxon>Trichomeriaceae</taxon>
        <taxon>Lithohypha</taxon>
    </lineage>
</organism>
<gene>
    <name evidence="2" type="ORF">LTR05_006648</name>
</gene>
<comment type="caution">
    <text evidence="2">The sequence shown here is derived from an EMBL/GenBank/DDBJ whole genome shotgun (WGS) entry which is preliminary data.</text>
</comment>
<proteinExistence type="predicted"/>
<evidence type="ECO:0000256" key="1">
    <source>
        <dbReference type="SAM" id="MobiDB-lite"/>
    </source>
</evidence>
<evidence type="ECO:0000313" key="3">
    <source>
        <dbReference type="Proteomes" id="UP001309876"/>
    </source>
</evidence>